<evidence type="ECO:0000313" key="2">
    <source>
        <dbReference type="Proteomes" id="UP000440224"/>
    </source>
</evidence>
<dbReference type="RefSeq" id="WP_153822192.1">
    <property type="nucleotide sequence ID" value="NZ_WJIE01000007.1"/>
</dbReference>
<dbReference type="Proteomes" id="UP000440224">
    <property type="component" value="Unassembled WGS sequence"/>
</dbReference>
<sequence>MLPLPPEDAGLPTIHRLLVRFDDALTKLGVRPNAMELERPTFLVHEALSGQSREFHSHEHVLTITEGTGPIETLAGIFHDVVYVQVDQGFPRMVNDLLRPLLTPVDGTGYRLGLGVLEDPTTELVARVFGREPGDELTPYSGLNELASAFVAAKCLSPLLSPRHIAEIAAGIEATIPFREAAAFDRLVGRLRDLGIPALDANACEDAVRTAVRLANRDVENFAEADPARFLDNTWRLLPETNPALHMPNAYRNGEYRLALQRMEGFLASLEAERVFHSFRGEPSPEVHARRIAQARRNMTLAVRYLRAKLYTIALVEAFACATGGDAPIELFLGGLPDEHNTNPLRAELFLQRAPGAAEDLDPVLLRLLEEGRASPSSFDLGASPYTAFLYRAFGERALMERLESTRPWIRGRVPASHWLANQACPPVAALARAIARVTMTRREALEKLADEMSAAVGREHH</sequence>
<organism evidence="1 2">
    <name type="scientific">Polyangium spumosum</name>
    <dbReference type="NCBI Taxonomy" id="889282"/>
    <lineage>
        <taxon>Bacteria</taxon>
        <taxon>Pseudomonadati</taxon>
        <taxon>Myxococcota</taxon>
        <taxon>Polyangia</taxon>
        <taxon>Polyangiales</taxon>
        <taxon>Polyangiaceae</taxon>
        <taxon>Polyangium</taxon>
    </lineage>
</organism>
<reference evidence="1 2" key="1">
    <citation type="submission" date="2019-10" db="EMBL/GenBank/DDBJ databases">
        <title>A soil myxobacterium in the family Polyangiaceae.</title>
        <authorList>
            <person name="Li Y."/>
            <person name="Wang J."/>
        </authorList>
    </citation>
    <scope>NUCLEOTIDE SEQUENCE [LARGE SCALE GENOMIC DNA]</scope>
    <source>
        <strain evidence="1 2">DSM 14734</strain>
    </source>
</reference>
<comment type="caution">
    <text evidence="1">The sequence shown here is derived from an EMBL/GenBank/DDBJ whole genome shotgun (WGS) entry which is preliminary data.</text>
</comment>
<name>A0A6N7Q3C7_9BACT</name>
<keyword evidence="2" id="KW-1185">Reference proteome</keyword>
<proteinExistence type="predicted"/>
<protein>
    <submittedName>
        <fullName evidence="1">Uncharacterized protein</fullName>
    </submittedName>
</protein>
<accession>A0A6N7Q3C7</accession>
<evidence type="ECO:0000313" key="1">
    <source>
        <dbReference type="EMBL" id="MRG95401.1"/>
    </source>
</evidence>
<dbReference type="EMBL" id="WJIE01000007">
    <property type="protein sequence ID" value="MRG95401.1"/>
    <property type="molecule type" value="Genomic_DNA"/>
</dbReference>
<gene>
    <name evidence="1" type="ORF">GF068_26295</name>
</gene>
<dbReference type="OrthoDB" id="5484018at2"/>
<dbReference type="AlphaFoldDB" id="A0A6N7Q3C7"/>